<evidence type="ECO:0000256" key="3">
    <source>
        <dbReference type="ARBA" id="ARBA00022723"/>
    </source>
</evidence>
<name>A0A6A5Z6V5_9PLEO</name>
<dbReference type="InterPro" id="IPR000627">
    <property type="entry name" value="Intradiol_dOase_C"/>
</dbReference>
<dbReference type="Gene3D" id="2.60.130.10">
    <property type="entry name" value="Aromatic compound dioxygenase"/>
    <property type="match status" value="1"/>
</dbReference>
<organism evidence="9 10">
    <name type="scientific">Lophiotrema nucula</name>
    <dbReference type="NCBI Taxonomy" id="690887"/>
    <lineage>
        <taxon>Eukaryota</taxon>
        <taxon>Fungi</taxon>
        <taxon>Dikarya</taxon>
        <taxon>Ascomycota</taxon>
        <taxon>Pezizomycotina</taxon>
        <taxon>Dothideomycetes</taxon>
        <taxon>Pleosporomycetidae</taxon>
        <taxon>Pleosporales</taxon>
        <taxon>Lophiotremataceae</taxon>
        <taxon>Lophiotrema</taxon>
    </lineage>
</organism>
<comment type="similarity">
    <text evidence="2">Belongs to the intradiol ring-cleavage dioxygenase family.</text>
</comment>
<proteinExistence type="inferred from homology"/>
<dbReference type="Proteomes" id="UP000799770">
    <property type="component" value="Unassembled WGS sequence"/>
</dbReference>
<dbReference type="Pfam" id="PF00775">
    <property type="entry name" value="Dioxygenase_C"/>
    <property type="match status" value="1"/>
</dbReference>
<dbReference type="GO" id="GO:0009712">
    <property type="term" value="P:catechol-containing compound metabolic process"/>
    <property type="evidence" value="ECO:0007669"/>
    <property type="project" value="InterPro"/>
</dbReference>
<dbReference type="AlphaFoldDB" id="A0A6A5Z6V5"/>
<dbReference type="InterPro" id="IPR007535">
    <property type="entry name" value="Catechol_dOase_N"/>
</dbReference>
<dbReference type="InterPro" id="IPR039390">
    <property type="entry name" value="1_2-HQD/HQD"/>
</dbReference>
<keyword evidence="10" id="KW-1185">Reference proteome</keyword>
<evidence type="ECO:0000259" key="8">
    <source>
        <dbReference type="Pfam" id="PF04444"/>
    </source>
</evidence>
<dbReference type="InterPro" id="IPR050770">
    <property type="entry name" value="Intradiol_RC_Dioxygenase"/>
</dbReference>
<feature type="domain" description="Catechol dioxygenase N-terminal" evidence="8">
    <location>
        <begin position="34"/>
        <end position="104"/>
    </location>
</feature>
<dbReference type="EMBL" id="ML977325">
    <property type="protein sequence ID" value="KAF2114527.1"/>
    <property type="molecule type" value="Genomic_DNA"/>
</dbReference>
<evidence type="ECO:0000313" key="9">
    <source>
        <dbReference type="EMBL" id="KAF2114527.1"/>
    </source>
</evidence>
<dbReference type="GO" id="GO:0018576">
    <property type="term" value="F:catechol 1,2-dioxygenase activity"/>
    <property type="evidence" value="ECO:0007669"/>
    <property type="project" value="InterPro"/>
</dbReference>
<dbReference type="InterPro" id="IPR015889">
    <property type="entry name" value="Intradiol_dOase_core"/>
</dbReference>
<dbReference type="GO" id="GO:0008199">
    <property type="term" value="F:ferric iron binding"/>
    <property type="evidence" value="ECO:0007669"/>
    <property type="project" value="InterPro"/>
</dbReference>
<dbReference type="PANTHER" id="PTHR33711:SF7">
    <property type="entry name" value="INTRADIOL RING-CLEAVAGE DIOXYGENASES DOMAIN-CONTAINING PROTEIN-RELATED"/>
    <property type="match status" value="1"/>
</dbReference>
<dbReference type="PANTHER" id="PTHR33711">
    <property type="entry name" value="DIOXYGENASE, PUTATIVE (AFU_ORTHOLOGUE AFUA_2G02910)-RELATED"/>
    <property type="match status" value="1"/>
</dbReference>
<feature type="domain" description="Intradiol ring-cleavage dioxygenases" evidence="7">
    <location>
        <begin position="116"/>
        <end position="293"/>
    </location>
</feature>
<reference evidence="9" key="1">
    <citation type="journal article" date="2020" name="Stud. Mycol.">
        <title>101 Dothideomycetes genomes: a test case for predicting lifestyles and emergence of pathogens.</title>
        <authorList>
            <person name="Haridas S."/>
            <person name="Albert R."/>
            <person name="Binder M."/>
            <person name="Bloem J."/>
            <person name="Labutti K."/>
            <person name="Salamov A."/>
            <person name="Andreopoulos B."/>
            <person name="Baker S."/>
            <person name="Barry K."/>
            <person name="Bills G."/>
            <person name="Bluhm B."/>
            <person name="Cannon C."/>
            <person name="Castanera R."/>
            <person name="Culley D."/>
            <person name="Daum C."/>
            <person name="Ezra D."/>
            <person name="Gonzalez J."/>
            <person name="Henrissat B."/>
            <person name="Kuo A."/>
            <person name="Liang C."/>
            <person name="Lipzen A."/>
            <person name="Lutzoni F."/>
            <person name="Magnuson J."/>
            <person name="Mondo S."/>
            <person name="Nolan M."/>
            <person name="Ohm R."/>
            <person name="Pangilinan J."/>
            <person name="Park H.-J."/>
            <person name="Ramirez L."/>
            <person name="Alfaro M."/>
            <person name="Sun H."/>
            <person name="Tritt A."/>
            <person name="Yoshinaga Y."/>
            <person name="Zwiers L.-H."/>
            <person name="Turgeon B."/>
            <person name="Goodwin S."/>
            <person name="Spatafora J."/>
            <person name="Crous P."/>
            <person name="Grigoriev I."/>
        </authorList>
    </citation>
    <scope>NUCLEOTIDE SEQUENCE</scope>
    <source>
        <strain evidence="9">CBS 627.86</strain>
    </source>
</reference>
<comment type="cofactor">
    <cofactor evidence="1">
        <name>Fe(3+)</name>
        <dbReference type="ChEBI" id="CHEBI:29034"/>
    </cofactor>
</comment>
<dbReference type="OrthoDB" id="5238185at2759"/>
<evidence type="ECO:0000256" key="5">
    <source>
        <dbReference type="ARBA" id="ARBA00023002"/>
    </source>
</evidence>
<evidence type="ECO:0000256" key="6">
    <source>
        <dbReference type="ARBA" id="ARBA00023004"/>
    </source>
</evidence>
<evidence type="ECO:0000259" key="7">
    <source>
        <dbReference type="Pfam" id="PF00775"/>
    </source>
</evidence>
<evidence type="ECO:0000313" key="10">
    <source>
        <dbReference type="Proteomes" id="UP000799770"/>
    </source>
</evidence>
<keyword evidence="3" id="KW-0479">Metal-binding</keyword>
<dbReference type="SUPFAM" id="SSF49482">
    <property type="entry name" value="Aromatic compound dioxygenase"/>
    <property type="match status" value="1"/>
</dbReference>
<evidence type="ECO:0000256" key="1">
    <source>
        <dbReference type="ARBA" id="ARBA00001965"/>
    </source>
</evidence>
<gene>
    <name evidence="9" type="ORF">BDV96DRAFT_647229</name>
</gene>
<dbReference type="Pfam" id="PF04444">
    <property type="entry name" value="Dioxygenase_N"/>
    <property type="match status" value="1"/>
</dbReference>
<keyword evidence="5" id="KW-0560">Oxidoreductase</keyword>
<sequence>MATNGAVNGKQAAHKFNPHFTQAVINATGPKASPRVRQVTTSLIQHLHDFARENEITVDEWMAGLELLNEAGRMSDDKRNEGQLLCDIFGFESLVDEITYKLAADAADEPTATAILGPFWRHDAPQKKMGDTIVSGIESKDRTYMHGIVTDFKTGKPVEGAVLDVWHTAPNGLYEQQDPNQPEMNLRGRFTTGKDGKYDFYCLKPVPYPIPYDGPAGKILQAMDRHPYRPAHIHFILTAPGYKPIVTQIFDRNSKYIEDDSVFAVKDSLIVDFKPYQGDPNADFELPYDFKLATYEDAKKHSVAGTTEESGTAVAARI</sequence>
<keyword evidence="6" id="KW-0408">Iron</keyword>
<protein>
    <submittedName>
        <fullName evidence="9">Intradiol ring-cleavage dioxygenase</fullName>
    </submittedName>
</protein>
<dbReference type="CDD" id="cd03461">
    <property type="entry name" value="1_2-HQD"/>
    <property type="match status" value="1"/>
</dbReference>
<accession>A0A6A5Z6V5</accession>
<evidence type="ECO:0000256" key="2">
    <source>
        <dbReference type="ARBA" id="ARBA00007825"/>
    </source>
</evidence>
<keyword evidence="4 9" id="KW-0223">Dioxygenase</keyword>
<evidence type="ECO:0000256" key="4">
    <source>
        <dbReference type="ARBA" id="ARBA00022964"/>
    </source>
</evidence>